<dbReference type="SUPFAM" id="SSF51735">
    <property type="entry name" value="NAD(P)-binding Rossmann-fold domains"/>
    <property type="match status" value="1"/>
</dbReference>
<reference evidence="3 4" key="1">
    <citation type="submission" date="2017-04" db="EMBL/GenBank/DDBJ databases">
        <authorList>
            <person name="Afonso C.L."/>
            <person name="Miller P.J."/>
            <person name="Scott M.A."/>
            <person name="Spackman E."/>
            <person name="Goraichik I."/>
            <person name="Dimitrov K.M."/>
            <person name="Suarez D.L."/>
            <person name="Swayne D.E."/>
        </authorList>
    </citation>
    <scope>NUCLEOTIDE SEQUENCE [LARGE SCALE GENOMIC DNA]</scope>
    <source>
        <strain evidence="3 4">USBA 355</strain>
    </source>
</reference>
<dbReference type="Pfam" id="PF01370">
    <property type="entry name" value="Epimerase"/>
    <property type="match status" value="1"/>
</dbReference>
<dbReference type="InterPro" id="IPR001509">
    <property type="entry name" value="Epimerase_deHydtase"/>
</dbReference>
<evidence type="ECO:0000313" key="3">
    <source>
        <dbReference type="EMBL" id="SME93285.1"/>
    </source>
</evidence>
<proteinExistence type="predicted"/>
<dbReference type="STRING" id="560819.SAMN05428998_101573"/>
<dbReference type="Gene3D" id="3.40.50.720">
    <property type="entry name" value="NAD(P)-binding Rossmann-like Domain"/>
    <property type="match status" value="1"/>
</dbReference>
<dbReference type="AlphaFoldDB" id="A0A1Y6BAE2"/>
<feature type="domain" description="NAD-dependent epimerase/dehydratase" evidence="2">
    <location>
        <begin position="99"/>
        <end position="216"/>
    </location>
</feature>
<evidence type="ECO:0000259" key="2">
    <source>
        <dbReference type="Pfam" id="PF01370"/>
    </source>
</evidence>
<dbReference type="PANTHER" id="PTHR43574">
    <property type="entry name" value="EPIMERASE-RELATED"/>
    <property type="match status" value="1"/>
</dbReference>
<name>A0A1Y6BAE2_9PROT</name>
<sequence>MSDSPPRLFCFGLGFSARALARRRLADGWRVAGTTRDPAKAEALAAEGIEAFVFANGRPLEDPEAALAGTSHLLASAPPDAEGDPVLAAHGAAIAALPGLQWVGYLSTTGVYGNRAGGWVDEASALTPSGERGRRRVAAEAAWLELHRRHGLPVHLFRLAGIYGPGRSQLDSVAGGRARRIVKPGQVFSRIHVEDIATVLEASMARPNPGAAYNVCDDEAADPAEVVAFAAALLGLPAPPAVPFEEAGLSPMAASFYEDNKRVSNRRIKSELGVVLRYPDYRSGLRALLAAPEPGPGG</sequence>
<organism evidence="3 4">
    <name type="scientific">Tistlia consotensis USBA 355</name>
    <dbReference type="NCBI Taxonomy" id="560819"/>
    <lineage>
        <taxon>Bacteria</taxon>
        <taxon>Pseudomonadati</taxon>
        <taxon>Pseudomonadota</taxon>
        <taxon>Alphaproteobacteria</taxon>
        <taxon>Rhodospirillales</taxon>
        <taxon>Rhodovibrionaceae</taxon>
        <taxon>Tistlia</taxon>
    </lineage>
</organism>
<dbReference type="RefSeq" id="WP_085120901.1">
    <property type="nucleotide sequence ID" value="NZ_FWZX01000001.1"/>
</dbReference>
<dbReference type="Proteomes" id="UP000192917">
    <property type="component" value="Unassembled WGS sequence"/>
</dbReference>
<dbReference type="EMBL" id="FWZX01000001">
    <property type="protein sequence ID" value="SME93285.1"/>
    <property type="molecule type" value="Genomic_DNA"/>
</dbReference>
<dbReference type="InterPro" id="IPR036291">
    <property type="entry name" value="NAD(P)-bd_dom_sf"/>
</dbReference>
<keyword evidence="1" id="KW-0520">NAD</keyword>
<keyword evidence="4" id="KW-1185">Reference proteome</keyword>
<accession>A0A1Y6BAE2</accession>
<protein>
    <submittedName>
        <fullName evidence="3">Nucleoside-diphosphate-sugar epimerase</fullName>
    </submittedName>
</protein>
<dbReference type="CDD" id="cd05266">
    <property type="entry name" value="SDR_a4"/>
    <property type="match status" value="1"/>
</dbReference>
<evidence type="ECO:0000256" key="1">
    <source>
        <dbReference type="ARBA" id="ARBA00023027"/>
    </source>
</evidence>
<evidence type="ECO:0000313" key="4">
    <source>
        <dbReference type="Proteomes" id="UP000192917"/>
    </source>
</evidence>
<gene>
    <name evidence="3" type="ORF">SAMN05428998_101573</name>
</gene>